<organism evidence="7 8">
    <name type="scientific">Nonomuraea terrae</name>
    <dbReference type="NCBI Taxonomy" id="2530383"/>
    <lineage>
        <taxon>Bacteria</taxon>
        <taxon>Bacillati</taxon>
        <taxon>Actinomycetota</taxon>
        <taxon>Actinomycetes</taxon>
        <taxon>Streptosporangiales</taxon>
        <taxon>Streptosporangiaceae</taxon>
        <taxon>Nonomuraea</taxon>
    </lineage>
</organism>
<comment type="caution">
    <text evidence="7">The sequence shown here is derived from an EMBL/GenBank/DDBJ whole genome shotgun (WGS) entry which is preliminary data.</text>
</comment>
<evidence type="ECO:0000256" key="5">
    <source>
        <dbReference type="SAM" id="MobiDB-lite"/>
    </source>
</evidence>
<dbReference type="InterPro" id="IPR049445">
    <property type="entry name" value="TetR_SbtR-like_C"/>
</dbReference>
<dbReference type="OrthoDB" id="9795011at2"/>
<dbReference type="Pfam" id="PF00440">
    <property type="entry name" value="TetR_N"/>
    <property type="match status" value="1"/>
</dbReference>
<gene>
    <name evidence="7" type="ORF">E1286_35380</name>
</gene>
<keyword evidence="8" id="KW-1185">Reference proteome</keyword>
<evidence type="ECO:0000313" key="8">
    <source>
        <dbReference type="Proteomes" id="UP000295302"/>
    </source>
</evidence>
<dbReference type="Pfam" id="PF21597">
    <property type="entry name" value="TetR_C_43"/>
    <property type="match status" value="1"/>
</dbReference>
<feature type="domain" description="HTH tetR-type" evidence="6">
    <location>
        <begin position="23"/>
        <end position="82"/>
    </location>
</feature>
<evidence type="ECO:0000256" key="2">
    <source>
        <dbReference type="ARBA" id="ARBA00023125"/>
    </source>
</evidence>
<dbReference type="InterPro" id="IPR001647">
    <property type="entry name" value="HTH_TetR"/>
</dbReference>
<feature type="region of interest" description="Disordered" evidence="5">
    <location>
        <begin position="1"/>
        <end position="25"/>
    </location>
</feature>
<evidence type="ECO:0000256" key="4">
    <source>
        <dbReference type="PROSITE-ProRule" id="PRU00335"/>
    </source>
</evidence>
<dbReference type="SUPFAM" id="SSF46689">
    <property type="entry name" value="Homeodomain-like"/>
    <property type="match status" value="1"/>
</dbReference>
<dbReference type="GO" id="GO:0000976">
    <property type="term" value="F:transcription cis-regulatory region binding"/>
    <property type="evidence" value="ECO:0007669"/>
    <property type="project" value="TreeGrafter"/>
</dbReference>
<dbReference type="PANTHER" id="PTHR30055">
    <property type="entry name" value="HTH-TYPE TRANSCRIPTIONAL REGULATOR RUTR"/>
    <property type="match status" value="1"/>
</dbReference>
<dbReference type="InterPro" id="IPR036271">
    <property type="entry name" value="Tet_transcr_reg_TetR-rel_C_sf"/>
</dbReference>
<dbReference type="SUPFAM" id="SSF48498">
    <property type="entry name" value="Tetracyclin repressor-like, C-terminal domain"/>
    <property type="match status" value="1"/>
</dbReference>
<dbReference type="PROSITE" id="PS50977">
    <property type="entry name" value="HTH_TETR_2"/>
    <property type="match status" value="1"/>
</dbReference>
<dbReference type="Proteomes" id="UP000295302">
    <property type="component" value="Unassembled WGS sequence"/>
</dbReference>
<sequence length="192" mass="21472">MASSDLIQAPIGSDRSHRRQDARRNHEKVIAAARERFAQYGLQVTVPQVAERAGVGRATVYRSYPTKDDLIVAVTQEQFQRLEERTLVALRADDAYQALREYIPGMLEHLIQNRGLAAAFFEGKFVPAGRLLSLIGQLVEAAKPSGQVRQDADELDLRVVLCGVIRQLIVLDEWDPALSRRHGDMVLGAFRP</sequence>
<dbReference type="Gene3D" id="1.10.357.10">
    <property type="entry name" value="Tetracycline Repressor, domain 2"/>
    <property type="match status" value="1"/>
</dbReference>
<evidence type="ECO:0000256" key="1">
    <source>
        <dbReference type="ARBA" id="ARBA00023015"/>
    </source>
</evidence>
<reference evidence="7 8" key="1">
    <citation type="submission" date="2019-03" db="EMBL/GenBank/DDBJ databases">
        <title>Draft genome sequences of novel Actinobacteria.</title>
        <authorList>
            <person name="Sahin N."/>
            <person name="Ay H."/>
            <person name="Saygin H."/>
        </authorList>
    </citation>
    <scope>NUCLEOTIDE SEQUENCE [LARGE SCALE GENOMIC DNA]</scope>
    <source>
        <strain evidence="7 8">CH32</strain>
    </source>
</reference>
<evidence type="ECO:0000313" key="7">
    <source>
        <dbReference type="EMBL" id="TDD39353.1"/>
    </source>
</evidence>
<dbReference type="PRINTS" id="PR00455">
    <property type="entry name" value="HTHTETR"/>
</dbReference>
<keyword evidence="3" id="KW-0804">Transcription</keyword>
<dbReference type="RefSeq" id="WP_132619624.1">
    <property type="nucleotide sequence ID" value="NZ_SMKQ01000168.1"/>
</dbReference>
<dbReference type="EMBL" id="SMKQ01000168">
    <property type="protein sequence ID" value="TDD39353.1"/>
    <property type="molecule type" value="Genomic_DNA"/>
</dbReference>
<feature type="DNA-binding region" description="H-T-H motif" evidence="4">
    <location>
        <begin position="45"/>
        <end position="64"/>
    </location>
</feature>
<dbReference type="PANTHER" id="PTHR30055:SF234">
    <property type="entry name" value="HTH-TYPE TRANSCRIPTIONAL REGULATOR BETI"/>
    <property type="match status" value="1"/>
</dbReference>
<dbReference type="InterPro" id="IPR050109">
    <property type="entry name" value="HTH-type_TetR-like_transc_reg"/>
</dbReference>
<dbReference type="GO" id="GO:0003700">
    <property type="term" value="F:DNA-binding transcription factor activity"/>
    <property type="evidence" value="ECO:0007669"/>
    <property type="project" value="TreeGrafter"/>
</dbReference>
<accession>A0A4R4Y554</accession>
<dbReference type="AlphaFoldDB" id="A0A4R4Y554"/>
<evidence type="ECO:0000259" key="6">
    <source>
        <dbReference type="PROSITE" id="PS50977"/>
    </source>
</evidence>
<proteinExistence type="predicted"/>
<keyword evidence="1" id="KW-0805">Transcription regulation</keyword>
<dbReference type="InterPro" id="IPR009057">
    <property type="entry name" value="Homeodomain-like_sf"/>
</dbReference>
<keyword evidence="2 4" id="KW-0238">DNA-binding</keyword>
<protein>
    <submittedName>
        <fullName evidence="7">TetR/AcrR family transcriptional regulator</fullName>
    </submittedName>
</protein>
<evidence type="ECO:0000256" key="3">
    <source>
        <dbReference type="ARBA" id="ARBA00023163"/>
    </source>
</evidence>
<name>A0A4R4Y554_9ACTN</name>